<evidence type="ECO:0000256" key="5">
    <source>
        <dbReference type="ARBA" id="ARBA00022989"/>
    </source>
</evidence>
<feature type="transmembrane region" description="Helical" evidence="7">
    <location>
        <begin position="42"/>
        <end position="59"/>
    </location>
</feature>
<dbReference type="CDD" id="cd16429">
    <property type="entry name" value="VirB10"/>
    <property type="match status" value="1"/>
</dbReference>
<comment type="subcellular location">
    <subcellularLocation>
        <location evidence="1">Cell membrane</location>
        <topology evidence="1">Single-pass membrane protein</topology>
    </subcellularLocation>
</comment>
<dbReference type="KEGG" id="lck:HN018_27030"/>
<keyword evidence="9" id="KW-1185">Reference proteome</keyword>
<dbReference type="Proteomes" id="UP000500767">
    <property type="component" value="Plasmid unnamed4"/>
</dbReference>
<evidence type="ECO:0000256" key="3">
    <source>
        <dbReference type="ARBA" id="ARBA00022475"/>
    </source>
</evidence>
<geneLocation type="plasmid" evidence="8 9">
    <name>unnamed4</name>
</geneLocation>
<dbReference type="Gene3D" id="2.40.128.260">
    <property type="entry name" value="Type IV secretion system, VirB10/TraB/TrbI"/>
    <property type="match status" value="2"/>
</dbReference>
<keyword evidence="6 7" id="KW-0472">Membrane</keyword>
<name>A0A6M8HZ13_9PROT</name>
<dbReference type="InterPro" id="IPR047695">
    <property type="entry name" value="T4SS_VirB10/PtlG"/>
</dbReference>
<dbReference type="InterPro" id="IPR042217">
    <property type="entry name" value="T4SS_VirB10/TrbI"/>
</dbReference>
<comment type="similarity">
    <text evidence="2">Belongs to the TrbI/VirB10 family.</text>
</comment>
<dbReference type="InterPro" id="IPR005498">
    <property type="entry name" value="T4SS_VirB10/TraB/TrbI"/>
</dbReference>
<evidence type="ECO:0000256" key="6">
    <source>
        <dbReference type="ARBA" id="ARBA00023136"/>
    </source>
</evidence>
<dbReference type="AlphaFoldDB" id="A0A6M8HZ13"/>
<dbReference type="Pfam" id="PF03743">
    <property type="entry name" value="TrbI"/>
    <property type="match status" value="1"/>
</dbReference>
<dbReference type="RefSeq" id="WP_171837152.1">
    <property type="nucleotide sequence ID" value="NZ_CP053711.1"/>
</dbReference>
<evidence type="ECO:0000256" key="7">
    <source>
        <dbReference type="SAM" id="Phobius"/>
    </source>
</evidence>
<evidence type="ECO:0000313" key="8">
    <source>
        <dbReference type="EMBL" id="QKE93779.1"/>
    </source>
</evidence>
<evidence type="ECO:0000256" key="2">
    <source>
        <dbReference type="ARBA" id="ARBA00010265"/>
    </source>
</evidence>
<accession>A0A6M8HZ13</accession>
<dbReference type="NCBIfam" id="NF038091">
    <property type="entry name" value="T4SS_VirB10"/>
    <property type="match status" value="1"/>
</dbReference>
<evidence type="ECO:0000256" key="4">
    <source>
        <dbReference type="ARBA" id="ARBA00022692"/>
    </source>
</evidence>
<protein>
    <submittedName>
        <fullName evidence="8">Type IV secretion system protein VirB10</fullName>
    </submittedName>
</protein>
<keyword evidence="8" id="KW-0614">Plasmid</keyword>
<dbReference type="EMBL" id="CP053711">
    <property type="protein sequence ID" value="QKE93779.1"/>
    <property type="molecule type" value="Genomic_DNA"/>
</dbReference>
<keyword evidence="3" id="KW-1003">Cell membrane</keyword>
<evidence type="ECO:0000313" key="9">
    <source>
        <dbReference type="Proteomes" id="UP000500767"/>
    </source>
</evidence>
<gene>
    <name evidence="8" type="ORF">HN018_27030</name>
</gene>
<sequence length="389" mass="40333">MMSGQVPQNPVEPQAAPEGPILAGERHVSDVAGKSSFSRKRGAVLLACATGAAVAFILIRPQHKHVDPNAISADRLQVRQVTRYEPALPPEAVTPATYRVPTPSVTAPTLPVDNGAAAPSFMQLGNKQPVDPLAKARHAGLFVYTGGNGSGGAGLGGQEGGPATLGAAGPNELAAKLQATPITSVTATVLQHQPYLLTQGTVIGCVLQTALDSTLPGFTTCIIPQDVIGKSGITLLDRGTKIVGEYHGGMTQGQNRLFVLWTRAETPAGVIINLDSPAADPLGRAGFDGTVETHFWQRFGGALMLSLVQGGIQAGVSSVSPNGSNYINTGNVSSVASTSLDNSINIRPTLRKNQGELVSIFVARDLDFSTVYQVTTAYSPPMDLTGAGR</sequence>
<proteinExistence type="inferred from homology"/>
<evidence type="ECO:0000256" key="1">
    <source>
        <dbReference type="ARBA" id="ARBA00004162"/>
    </source>
</evidence>
<keyword evidence="4 7" id="KW-0812">Transmembrane</keyword>
<reference evidence="8 9" key="1">
    <citation type="journal article" date="2014" name="World J. Microbiol. Biotechnol.">
        <title>Biodiversity and physiological characteristics of Antarctic and Arctic lichens-associated bacteria.</title>
        <authorList>
            <person name="Lee Y.M."/>
            <person name="Kim E.H."/>
            <person name="Lee H.K."/>
            <person name="Hong S.G."/>
        </authorList>
    </citation>
    <scope>NUCLEOTIDE SEQUENCE [LARGE SCALE GENOMIC DNA]</scope>
    <source>
        <strain evidence="8 9">PAMC 26569</strain>
        <plasmid evidence="8">unnamed4</plasmid>
    </source>
</reference>
<organism evidence="8 9">
    <name type="scientific">Lichenicola cladoniae</name>
    <dbReference type="NCBI Taxonomy" id="1484109"/>
    <lineage>
        <taxon>Bacteria</taxon>
        <taxon>Pseudomonadati</taxon>
        <taxon>Pseudomonadota</taxon>
        <taxon>Alphaproteobacteria</taxon>
        <taxon>Acetobacterales</taxon>
        <taxon>Acetobacteraceae</taxon>
        <taxon>Lichenicola</taxon>
    </lineage>
</organism>
<keyword evidence="5 7" id="KW-1133">Transmembrane helix</keyword>
<dbReference type="GO" id="GO:0005886">
    <property type="term" value="C:plasma membrane"/>
    <property type="evidence" value="ECO:0007669"/>
    <property type="project" value="UniProtKB-SubCell"/>
</dbReference>